<feature type="chain" id="PRO_5026095015" description="Secreted protein" evidence="1">
    <location>
        <begin position="19"/>
        <end position="146"/>
    </location>
</feature>
<organism evidence="2 3">
    <name type="scientific">Teratosphaeria nubilosa</name>
    <dbReference type="NCBI Taxonomy" id="161662"/>
    <lineage>
        <taxon>Eukaryota</taxon>
        <taxon>Fungi</taxon>
        <taxon>Dikarya</taxon>
        <taxon>Ascomycota</taxon>
        <taxon>Pezizomycotina</taxon>
        <taxon>Dothideomycetes</taxon>
        <taxon>Dothideomycetidae</taxon>
        <taxon>Mycosphaerellales</taxon>
        <taxon>Teratosphaeriaceae</taxon>
        <taxon>Teratosphaeria</taxon>
    </lineage>
</organism>
<gene>
    <name evidence="2" type="ORF">EJ03DRAFT_97387</name>
</gene>
<evidence type="ECO:0008006" key="4">
    <source>
        <dbReference type="Google" id="ProtNLM"/>
    </source>
</evidence>
<keyword evidence="3" id="KW-1185">Reference proteome</keyword>
<dbReference type="Proteomes" id="UP000799436">
    <property type="component" value="Unassembled WGS sequence"/>
</dbReference>
<dbReference type="OrthoDB" id="10423150at2759"/>
<accession>A0A6G1L8R7</accession>
<feature type="signal peptide" evidence="1">
    <location>
        <begin position="1"/>
        <end position="18"/>
    </location>
</feature>
<evidence type="ECO:0000256" key="1">
    <source>
        <dbReference type="SAM" id="SignalP"/>
    </source>
</evidence>
<name>A0A6G1L8R7_9PEZI</name>
<dbReference type="EMBL" id="ML995835">
    <property type="protein sequence ID" value="KAF2769235.1"/>
    <property type="molecule type" value="Genomic_DNA"/>
</dbReference>
<sequence>MKLPEALLLLRLAVGANACAWYDNCKCHDDVTGLQNDTVTNWACAEYQYGQGYYLENDHHSCWDKNYLNNCDWNVICQNYGAYHQVCWGKENSGKAGESKGFCGKNSVQARRRALTIMATGCLLASKEDSIVILLNHDVYGLWATC</sequence>
<dbReference type="AlphaFoldDB" id="A0A6G1L8R7"/>
<keyword evidence="1" id="KW-0732">Signal</keyword>
<evidence type="ECO:0000313" key="2">
    <source>
        <dbReference type="EMBL" id="KAF2769235.1"/>
    </source>
</evidence>
<proteinExistence type="predicted"/>
<evidence type="ECO:0000313" key="3">
    <source>
        <dbReference type="Proteomes" id="UP000799436"/>
    </source>
</evidence>
<protein>
    <recommendedName>
        <fullName evidence="4">Secreted protein</fullName>
    </recommendedName>
</protein>
<reference evidence="2" key="1">
    <citation type="journal article" date="2020" name="Stud. Mycol.">
        <title>101 Dothideomycetes genomes: a test case for predicting lifestyles and emergence of pathogens.</title>
        <authorList>
            <person name="Haridas S."/>
            <person name="Albert R."/>
            <person name="Binder M."/>
            <person name="Bloem J."/>
            <person name="Labutti K."/>
            <person name="Salamov A."/>
            <person name="Andreopoulos B."/>
            <person name="Baker S."/>
            <person name="Barry K."/>
            <person name="Bills G."/>
            <person name="Bluhm B."/>
            <person name="Cannon C."/>
            <person name="Castanera R."/>
            <person name="Culley D."/>
            <person name="Daum C."/>
            <person name="Ezra D."/>
            <person name="Gonzalez J."/>
            <person name="Henrissat B."/>
            <person name="Kuo A."/>
            <person name="Liang C."/>
            <person name="Lipzen A."/>
            <person name="Lutzoni F."/>
            <person name="Magnuson J."/>
            <person name="Mondo S."/>
            <person name="Nolan M."/>
            <person name="Ohm R."/>
            <person name="Pangilinan J."/>
            <person name="Park H.-J."/>
            <person name="Ramirez L."/>
            <person name="Alfaro M."/>
            <person name="Sun H."/>
            <person name="Tritt A."/>
            <person name="Yoshinaga Y."/>
            <person name="Zwiers L.-H."/>
            <person name="Turgeon B."/>
            <person name="Goodwin S."/>
            <person name="Spatafora J."/>
            <person name="Crous P."/>
            <person name="Grigoriev I."/>
        </authorList>
    </citation>
    <scope>NUCLEOTIDE SEQUENCE</scope>
    <source>
        <strain evidence="2">CBS 116005</strain>
    </source>
</reference>